<dbReference type="AlphaFoldDB" id="A0AA41VJG8"/>
<dbReference type="EMBL" id="JAJJMA010232741">
    <property type="protein sequence ID" value="MCL7042233.1"/>
    <property type="molecule type" value="Genomic_DNA"/>
</dbReference>
<keyword evidence="9" id="KW-1185">Reference proteome</keyword>
<feature type="domain" description="C3H1-type" evidence="7">
    <location>
        <begin position="71"/>
        <end position="98"/>
    </location>
</feature>
<dbReference type="SUPFAM" id="SSF90229">
    <property type="entry name" value="CCCH zinc finger"/>
    <property type="match status" value="1"/>
</dbReference>
<dbReference type="InterPro" id="IPR045877">
    <property type="entry name" value="ZFP36-like"/>
</dbReference>
<dbReference type="Proteomes" id="UP001177140">
    <property type="component" value="Unassembled WGS sequence"/>
</dbReference>
<proteinExistence type="predicted"/>
<dbReference type="PANTHER" id="PTHR12547:SF156">
    <property type="entry name" value="ZINC FINGER CCCH DOMAIN-CONTAINING PROTEIN 12"/>
    <property type="match status" value="1"/>
</dbReference>
<sequence length="193" mass="21540">MGFQPAQFPPTGNGAPMFWPQGGPVENGKQSNYSMGSNYQNQDLVMNQGRMTMPPPPQNPNQNPNPLGKMFFMTRLCLKFQAGYCPYGNNCSYAHGVENMREPPLNWQKVVASHEDDLTVLQTACPFGDKCNFVHRHIEDCREESRFRESSSITGLHNYGAIEFAKFIPNTNDTANGNAAVVSTKKQVVIAKY</sequence>
<evidence type="ECO:0000256" key="6">
    <source>
        <dbReference type="SAM" id="MobiDB-lite"/>
    </source>
</evidence>
<dbReference type="Gene3D" id="3.30.1370.210">
    <property type="match status" value="1"/>
</dbReference>
<dbReference type="PROSITE" id="PS50103">
    <property type="entry name" value="ZF_C3H1"/>
    <property type="match status" value="1"/>
</dbReference>
<evidence type="ECO:0000313" key="9">
    <source>
        <dbReference type="Proteomes" id="UP001177140"/>
    </source>
</evidence>
<evidence type="ECO:0000256" key="3">
    <source>
        <dbReference type="ARBA" id="ARBA00022771"/>
    </source>
</evidence>
<keyword evidence="3 5" id="KW-0863">Zinc-finger</keyword>
<evidence type="ECO:0000313" key="8">
    <source>
        <dbReference type="EMBL" id="MCL7042233.1"/>
    </source>
</evidence>
<evidence type="ECO:0000256" key="5">
    <source>
        <dbReference type="PROSITE-ProRule" id="PRU00723"/>
    </source>
</evidence>
<dbReference type="PANTHER" id="PTHR12547">
    <property type="entry name" value="CCCH ZINC FINGER/TIS11-RELATED"/>
    <property type="match status" value="1"/>
</dbReference>
<dbReference type="SMART" id="SM00356">
    <property type="entry name" value="ZnF_C3H1"/>
    <property type="match status" value="2"/>
</dbReference>
<reference evidence="8" key="1">
    <citation type="submission" date="2022-03" db="EMBL/GenBank/DDBJ databases">
        <title>A functionally conserved STORR gene fusion in Papaver species that diverged 16.8 million years ago.</title>
        <authorList>
            <person name="Catania T."/>
        </authorList>
    </citation>
    <scope>NUCLEOTIDE SEQUENCE</scope>
    <source>
        <strain evidence="8">S-191538</strain>
    </source>
</reference>
<evidence type="ECO:0000256" key="1">
    <source>
        <dbReference type="ARBA" id="ARBA00022723"/>
    </source>
</evidence>
<protein>
    <recommendedName>
        <fullName evidence="7">C3H1-type domain-containing protein</fullName>
    </recommendedName>
</protein>
<feature type="region of interest" description="Disordered" evidence="6">
    <location>
        <begin position="1"/>
        <end position="31"/>
    </location>
</feature>
<dbReference type="InterPro" id="IPR036855">
    <property type="entry name" value="Znf_CCCH_sf"/>
</dbReference>
<gene>
    <name evidence="8" type="ORF">MKW94_012906</name>
</gene>
<keyword evidence="4 5" id="KW-0862">Zinc</keyword>
<dbReference type="GO" id="GO:0008270">
    <property type="term" value="F:zinc ion binding"/>
    <property type="evidence" value="ECO:0007669"/>
    <property type="project" value="UniProtKB-KW"/>
</dbReference>
<keyword evidence="1 5" id="KW-0479">Metal-binding</keyword>
<comment type="caution">
    <text evidence="8">The sequence shown here is derived from an EMBL/GenBank/DDBJ whole genome shotgun (WGS) entry which is preliminary data.</text>
</comment>
<evidence type="ECO:0000259" key="7">
    <source>
        <dbReference type="PROSITE" id="PS50103"/>
    </source>
</evidence>
<feature type="zinc finger region" description="C3H1-type" evidence="5">
    <location>
        <begin position="71"/>
        <end position="98"/>
    </location>
</feature>
<accession>A0AA41VJG8</accession>
<dbReference type="Pfam" id="PF00642">
    <property type="entry name" value="zf-CCCH"/>
    <property type="match status" value="1"/>
</dbReference>
<organism evidence="8 9">
    <name type="scientific">Papaver nudicaule</name>
    <name type="common">Iceland poppy</name>
    <dbReference type="NCBI Taxonomy" id="74823"/>
    <lineage>
        <taxon>Eukaryota</taxon>
        <taxon>Viridiplantae</taxon>
        <taxon>Streptophyta</taxon>
        <taxon>Embryophyta</taxon>
        <taxon>Tracheophyta</taxon>
        <taxon>Spermatophyta</taxon>
        <taxon>Magnoliopsida</taxon>
        <taxon>Ranunculales</taxon>
        <taxon>Papaveraceae</taxon>
        <taxon>Papaveroideae</taxon>
        <taxon>Papaver</taxon>
    </lineage>
</organism>
<name>A0AA41VJG8_PAPNU</name>
<dbReference type="InterPro" id="IPR000571">
    <property type="entry name" value="Znf_CCCH"/>
</dbReference>
<keyword evidence="2" id="KW-0677">Repeat</keyword>
<evidence type="ECO:0000256" key="2">
    <source>
        <dbReference type="ARBA" id="ARBA00022737"/>
    </source>
</evidence>
<evidence type="ECO:0000256" key="4">
    <source>
        <dbReference type="ARBA" id="ARBA00022833"/>
    </source>
</evidence>
<dbReference type="GO" id="GO:0003729">
    <property type="term" value="F:mRNA binding"/>
    <property type="evidence" value="ECO:0007669"/>
    <property type="project" value="InterPro"/>
</dbReference>